<keyword evidence="3" id="KW-1185">Reference proteome</keyword>
<dbReference type="AlphaFoldDB" id="A0A7Y7PPN6"/>
<sequence>MQTLRFVPLLLLLAACQPSSSQPETSQQVAGAEKNVIADHDSLMAQMDRLYELRQQLAKLPATDTVALGQARRAIVGAENGMMDWMHRYRRPADTVADARRLAYYARQQERIDSVGRLFESSQAAARQLLGASPTATVPSSSVTQ</sequence>
<organism evidence="2 3">
    <name type="scientific">Hymenobacter lapidiphilus</name>
    <dbReference type="NCBI Taxonomy" id="2608003"/>
    <lineage>
        <taxon>Bacteria</taxon>
        <taxon>Pseudomonadati</taxon>
        <taxon>Bacteroidota</taxon>
        <taxon>Cytophagia</taxon>
        <taxon>Cytophagales</taxon>
        <taxon>Hymenobacteraceae</taxon>
        <taxon>Hymenobacter</taxon>
    </lineage>
</organism>
<feature type="signal peptide" evidence="1">
    <location>
        <begin position="1"/>
        <end position="21"/>
    </location>
</feature>
<accession>A0A7Y7PPN6</accession>
<proteinExistence type="predicted"/>
<dbReference type="Proteomes" id="UP000565521">
    <property type="component" value="Unassembled WGS sequence"/>
</dbReference>
<evidence type="ECO:0000313" key="2">
    <source>
        <dbReference type="EMBL" id="NVO31721.1"/>
    </source>
</evidence>
<dbReference type="PROSITE" id="PS51257">
    <property type="entry name" value="PROKAR_LIPOPROTEIN"/>
    <property type="match status" value="1"/>
</dbReference>
<feature type="chain" id="PRO_5031508478" evidence="1">
    <location>
        <begin position="22"/>
        <end position="145"/>
    </location>
</feature>
<comment type="caution">
    <text evidence="2">The sequence shown here is derived from an EMBL/GenBank/DDBJ whole genome shotgun (WGS) entry which is preliminary data.</text>
</comment>
<evidence type="ECO:0000313" key="3">
    <source>
        <dbReference type="Proteomes" id="UP000565521"/>
    </source>
</evidence>
<keyword evidence="1" id="KW-0732">Signal</keyword>
<reference evidence="2 3" key="1">
    <citation type="submission" date="2020-05" db="EMBL/GenBank/DDBJ databases">
        <title>Hymenobacter terrestris sp. nov. and Hymenobacter lapidiphilus sp. nov., isolated from regoliths in Antarctica.</title>
        <authorList>
            <person name="Sedlacek I."/>
            <person name="Pantucek R."/>
            <person name="Zeman M."/>
            <person name="Holochova P."/>
            <person name="Kralova S."/>
            <person name="Stankova E."/>
            <person name="Sedo O."/>
            <person name="Micenkova L."/>
            <person name="Svec P."/>
            <person name="Gupta V."/>
            <person name="Sood U."/>
            <person name="Korpole U.S."/>
            <person name="Lal R."/>
        </authorList>
    </citation>
    <scope>NUCLEOTIDE SEQUENCE [LARGE SCALE GENOMIC DNA]</scope>
    <source>
        <strain evidence="2 3">P5342</strain>
    </source>
</reference>
<evidence type="ECO:0000256" key="1">
    <source>
        <dbReference type="SAM" id="SignalP"/>
    </source>
</evidence>
<protein>
    <submittedName>
        <fullName evidence="2">Uncharacterized protein</fullName>
    </submittedName>
</protein>
<dbReference type="RefSeq" id="WP_176908621.1">
    <property type="nucleotide sequence ID" value="NZ_JABKAU010000017.1"/>
</dbReference>
<dbReference type="EMBL" id="JABKAU010000017">
    <property type="protein sequence ID" value="NVO31721.1"/>
    <property type="molecule type" value="Genomic_DNA"/>
</dbReference>
<gene>
    <name evidence="2" type="ORF">HW554_10915</name>
</gene>
<name>A0A7Y7PPN6_9BACT</name>